<comment type="caution">
    <text evidence="2">The sequence shown here is derived from an EMBL/GenBank/DDBJ whole genome shotgun (WGS) entry which is preliminary data.</text>
</comment>
<dbReference type="Proteomes" id="UP001174205">
    <property type="component" value="Unassembled WGS sequence"/>
</dbReference>
<evidence type="ECO:0000313" key="3">
    <source>
        <dbReference type="Proteomes" id="UP001174205"/>
    </source>
</evidence>
<dbReference type="RefSeq" id="WP_301243432.1">
    <property type="nucleotide sequence ID" value="NZ_JAROCD010000001.1"/>
</dbReference>
<organism evidence="2 3">
    <name type="scientific">Paenibacillus vandeheii</name>
    <dbReference type="NCBI Taxonomy" id="3035917"/>
    <lineage>
        <taxon>Bacteria</taxon>
        <taxon>Bacillati</taxon>
        <taxon>Bacillota</taxon>
        <taxon>Bacilli</taxon>
        <taxon>Bacillales</taxon>
        <taxon>Paenibacillaceae</taxon>
        <taxon>Paenibacillus</taxon>
    </lineage>
</organism>
<evidence type="ECO:0000313" key="2">
    <source>
        <dbReference type="EMBL" id="MDN4599751.1"/>
    </source>
</evidence>
<feature type="chain" id="PRO_5046744550" description="Lipoprotein" evidence="1">
    <location>
        <begin position="19"/>
        <end position="224"/>
    </location>
</feature>
<keyword evidence="3" id="KW-1185">Reference proteome</keyword>
<feature type="signal peptide" evidence="1">
    <location>
        <begin position="1"/>
        <end position="18"/>
    </location>
</feature>
<reference evidence="2" key="1">
    <citation type="submission" date="2023-03" db="EMBL/GenBank/DDBJ databases">
        <title>MT1 and MT2 Draft Genomes of Novel Species.</title>
        <authorList>
            <person name="Venkateswaran K."/>
        </authorList>
    </citation>
    <scope>NUCLEOTIDE SEQUENCE</scope>
    <source>
        <strain evidence="2">F6_3S_P_1C</strain>
    </source>
</reference>
<keyword evidence="1" id="KW-0732">Signal</keyword>
<evidence type="ECO:0008006" key="4">
    <source>
        <dbReference type="Google" id="ProtNLM"/>
    </source>
</evidence>
<dbReference type="PROSITE" id="PS51257">
    <property type="entry name" value="PROKAR_LIPOPROTEIN"/>
    <property type="match status" value="1"/>
</dbReference>
<protein>
    <recommendedName>
        <fullName evidence="4">Lipoprotein</fullName>
    </recommendedName>
</protein>
<name>A0ABT8J3V8_9BACL</name>
<sequence length="224" mass="25225">MKRAYLFLLILFTLSACDQTNTSTNEDNISVVVGDMNAKDVNNTEISPSTKGDLSKVASEFLAQNESDLSAWDFETAYKMCAAALSEYYKAIWNGSDIDLDTYIANENLKQYTQKKVASQYDLFLKNKLTYNQVTSVDIGASQVDYVGGDKSFFYLKLNARVHKDIGNFAEPTEFLVQSSNGKLVIVDWYTSSKDSYDSTVRGEIQTINNPDIWNNGEWVKKIN</sequence>
<proteinExistence type="predicted"/>
<evidence type="ECO:0000256" key="1">
    <source>
        <dbReference type="SAM" id="SignalP"/>
    </source>
</evidence>
<accession>A0ABT8J3V8</accession>
<dbReference type="EMBL" id="JAROCD010000001">
    <property type="protein sequence ID" value="MDN4599751.1"/>
    <property type="molecule type" value="Genomic_DNA"/>
</dbReference>
<gene>
    <name evidence="2" type="ORF">P5G61_00810</name>
</gene>